<dbReference type="RefSeq" id="WP_250200213.1">
    <property type="nucleotide sequence ID" value="NZ_CP097638.1"/>
</dbReference>
<proteinExistence type="predicted"/>
<organism evidence="1 2">
    <name type="scientific">Aquincola tertiaricarbonis</name>
    <dbReference type="NCBI Taxonomy" id="391953"/>
    <lineage>
        <taxon>Bacteria</taxon>
        <taxon>Pseudomonadati</taxon>
        <taxon>Pseudomonadota</taxon>
        <taxon>Betaproteobacteria</taxon>
        <taxon>Burkholderiales</taxon>
        <taxon>Sphaerotilaceae</taxon>
        <taxon>Aquincola</taxon>
    </lineage>
</organism>
<reference evidence="1" key="1">
    <citation type="submission" date="2022-05" db="EMBL/GenBank/DDBJ databases">
        <title>An RpoN-dependent PEP-CTERM gene is involved in floc formation of an Aquincola tertiaricarbonis strain.</title>
        <authorList>
            <person name="Qiu D."/>
            <person name="Xia M."/>
        </authorList>
    </citation>
    <scope>NUCLEOTIDE SEQUENCE</scope>
    <source>
        <strain evidence="1">RN12</strain>
        <plasmid evidence="1">B</plasmid>
    </source>
</reference>
<gene>
    <name evidence="1" type="ORF">MW290_32900</name>
</gene>
<protein>
    <submittedName>
        <fullName evidence="1">Uncharacterized protein</fullName>
    </submittedName>
</protein>
<geneLocation type="plasmid" evidence="1 2">
    <name>B</name>
</geneLocation>
<name>A0ABY4SGE4_AQUTE</name>
<keyword evidence="2" id="KW-1185">Reference proteome</keyword>
<evidence type="ECO:0000313" key="2">
    <source>
        <dbReference type="Proteomes" id="UP001056201"/>
    </source>
</evidence>
<evidence type="ECO:0000313" key="1">
    <source>
        <dbReference type="EMBL" id="URI12043.1"/>
    </source>
</evidence>
<accession>A0ABY4SGE4</accession>
<dbReference type="Proteomes" id="UP001056201">
    <property type="component" value="Plasmid B"/>
</dbReference>
<keyword evidence="1" id="KW-0614">Plasmid</keyword>
<sequence length="80" mass="8680">MGMRRAMPLFDRASLIHTDHAMGISAFAAVTSVPAWPAFAVVTRTSICLRLQATRILRRQLPAQQTTQCLPPSGGVFDGL</sequence>
<dbReference type="EMBL" id="CP097638">
    <property type="protein sequence ID" value="URI12043.1"/>
    <property type="molecule type" value="Genomic_DNA"/>
</dbReference>